<proteinExistence type="predicted"/>
<name>A0A9P6X146_RHIOR</name>
<dbReference type="EMBL" id="JAANQT010002206">
    <property type="protein sequence ID" value="KAG1302909.1"/>
    <property type="molecule type" value="Genomic_DNA"/>
</dbReference>
<keyword evidence="3" id="KW-1185">Reference proteome</keyword>
<protein>
    <submittedName>
        <fullName evidence="2">Uncharacterized protein</fullName>
    </submittedName>
</protein>
<comment type="caution">
    <text evidence="2">The sequence shown here is derived from an EMBL/GenBank/DDBJ whole genome shotgun (WGS) entry which is preliminary data.</text>
</comment>
<accession>A0A9P6X146</accession>
<sequence length="318" mass="36770">MKVDNNNSHITKRVRETQLAELEQRIQGSSFSEDIQEELDGYNPAQLQKVLQRYKKAAPKYNNEEWNTPEEINPNFIKKLKQWKVDSHHLVTTIYRLTETTRLQARAATEIYEQLQFVAKRGWQLEDGEIVNEVVEKVRRLAVFGYGIAKAREDEAREETTKALRLSHSIKHLESPAKGDKKYAFSTEFVQKYYDAYSQQELSTEAARKSDYKANNFNRRGRGNGNGYPTATTNKEDQKHCCLDSTPSSSTLNHIDSTSNNLNNDQLLFYPEGWDITRRTTQAFFEKLETSNNSSVALISSRERLQTSIFENPNLLEE</sequence>
<dbReference type="OrthoDB" id="2267579at2759"/>
<dbReference type="Proteomes" id="UP000716291">
    <property type="component" value="Unassembled WGS sequence"/>
</dbReference>
<evidence type="ECO:0000256" key="1">
    <source>
        <dbReference type="SAM" id="MobiDB-lite"/>
    </source>
</evidence>
<evidence type="ECO:0000313" key="3">
    <source>
        <dbReference type="Proteomes" id="UP000716291"/>
    </source>
</evidence>
<dbReference type="AlphaFoldDB" id="A0A9P6X146"/>
<gene>
    <name evidence="2" type="ORF">G6F64_010530</name>
</gene>
<evidence type="ECO:0000313" key="2">
    <source>
        <dbReference type="EMBL" id="KAG1302909.1"/>
    </source>
</evidence>
<reference evidence="2" key="1">
    <citation type="journal article" date="2020" name="Microb. Genom.">
        <title>Genetic diversity of clinical and environmental Mucorales isolates obtained from an investigation of mucormycosis cases among solid organ transplant recipients.</title>
        <authorList>
            <person name="Nguyen M.H."/>
            <person name="Kaul D."/>
            <person name="Muto C."/>
            <person name="Cheng S.J."/>
            <person name="Richter R.A."/>
            <person name="Bruno V.M."/>
            <person name="Liu G."/>
            <person name="Beyhan S."/>
            <person name="Sundermann A.J."/>
            <person name="Mounaud S."/>
            <person name="Pasculle A.W."/>
            <person name="Nierman W.C."/>
            <person name="Driscoll E."/>
            <person name="Cumbie R."/>
            <person name="Clancy C.J."/>
            <person name="Dupont C.L."/>
        </authorList>
    </citation>
    <scope>NUCLEOTIDE SEQUENCE</scope>
    <source>
        <strain evidence="2">GL11</strain>
    </source>
</reference>
<organism evidence="2 3">
    <name type="scientific">Rhizopus oryzae</name>
    <name type="common">Mucormycosis agent</name>
    <name type="synonym">Rhizopus arrhizus var. delemar</name>
    <dbReference type="NCBI Taxonomy" id="64495"/>
    <lineage>
        <taxon>Eukaryota</taxon>
        <taxon>Fungi</taxon>
        <taxon>Fungi incertae sedis</taxon>
        <taxon>Mucoromycota</taxon>
        <taxon>Mucoromycotina</taxon>
        <taxon>Mucoromycetes</taxon>
        <taxon>Mucorales</taxon>
        <taxon>Mucorineae</taxon>
        <taxon>Rhizopodaceae</taxon>
        <taxon>Rhizopus</taxon>
    </lineage>
</organism>
<feature type="region of interest" description="Disordered" evidence="1">
    <location>
        <begin position="213"/>
        <end position="240"/>
    </location>
</feature>